<dbReference type="RefSeq" id="WP_128325636.1">
    <property type="nucleotide sequence ID" value="NZ_QJRG01000048.1"/>
</dbReference>
<dbReference type="Proteomes" id="UP000288983">
    <property type="component" value="Unassembled WGS sequence"/>
</dbReference>
<dbReference type="PANTHER" id="PTHR45138">
    <property type="entry name" value="REGULATORY COMPONENTS OF SENSORY TRANSDUCTION SYSTEM"/>
    <property type="match status" value="1"/>
</dbReference>
<comment type="cofactor">
    <cofactor evidence="1">
        <name>Mg(2+)</name>
        <dbReference type="ChEBI" id="CHEBI:18420"/>
    </cofactor>
</comment>
<dbReference type="Gene3D" id="3.30.450.20">
    <property type="entry name" value="PAS domain"/>
    <property type="match status" value="1"/>
</dbReference>
<dbReference type="InterPro" id="IPR029151">
    <property type="entry name" value="Sensor-like_sf"/>
</dbReference>
<dbReference type="PROSITE" id="PS50887">
    <property type="entry name" value="GGDEF"/>
    <property type="match status" value="1"/>
</dbReference>
<evidence type="ECO:0000256" key="8">
    <source>
        <dbReference type="ARBA" id="ARBA00023136"/>
    </source>
</evidence>
<evidence type="ECO:0000313" key="13">
    <source>
        <dbReference type="Proteomes" id="UP000288983"/>
    </source>
</evidence>
<organism evidence="12 13">
    <name type="scientific">Pseudomonas alkylphenolica</name>
    <dbReference type="NCBI Taxonomy" id="237609"/>
    <lineage>
        <taxon>Bacteria</taxon>
        <taxon>Pseudomonadati</taxon>
        <taxon>Pseudomonadota</taxon>
        <taxon>Gammaproteobacteria</taxon>
        <taxon>Pseudomonadales</taxon>
        <taxon>Pseudomonadaceae</taxon>
        <taxon>Pseudomonas</taxon>
    </lineage>
</organism>
<sequence length="528" mass="57669">MKKFAPASISLRGLILIFVLLAVIATLCNSLFVAYEVQRDALIKSALEANRAYAFKVASGIDEFLRSVDERLGYSSKVLGNQLNDPQVLKDEVKRLQAQDTELNSVMVIDATGKALQIYPEQPLITGTHIDSNEVQEALKAQRPLVSHAYETATGNLIVFISHPVLSPSGQYLGLIGGSIFIKQRGVLHTLIASHALLDGTYAFVADDNRRLLYHWDQHRIGDVLPFSPTVDAALQGERGTMEAANYKGVDMLAGYAQVERARWAVVTQQPREQALSPLGTLMRNMLVNIVPAGLIGLILIFWGATLITRPLRHLANSATQLSAPEATERLGSVNAWYAEAAAIRSALLNSVQLLQQKLGRLRRAAESDALTGLANRRAMDEGLRTLDQSGQHYCALALDIDRFKRVNDTYGHDVGDLVLKQVASIIQEHSRAEDLACRAGGEEFTLLLPDISLATAGEVAERIRLAIATAVFEQIESLTISIGVACRSDETPTPEAILKHADELLYQAKQTGRNRVVVQTLAVDAID</sequence>
<evidence type="ECO:0000256" key="5">
    <source>
        <dbReference type="ARBA" id="ARBA00022475"/>
    </source>
</evidence>
<evidence type="ECO:0000256" key="3">
    <source>
        <dbReference type="ARBA" id="ARBA00004651"/>
    </source>
</evidence>
<dbReference type="FunFam" id="3.30.70.270:FF:000001">
    <property type="entry name" value="Diguanylate cyclase domain protein"/>
    <property type="match status" value="1"/>
</dbReference>
<comment type="subcellular location">
    <subcellularLocation>
        <location evidence="2">Cell inner membrane</location>
    </subcellularLocation>
    <subcellularLocation>
        <location evidence="3">Cell membrane</location>
        <topology evidence="3">Multi-pass membrane protein</topology>
    </subcellularLocation>
</comment>
<dbReference type="Pfam" id="PF02743">
    <property type="entry name" value="dCache_1"/>
    <property type="match status" value="1"/>
</dbReference>
<keyword evidence="8 10" id="KW-0472">Membrane</keyword>
<keyword evidence="6 10" id="KW-0812">Transmembrane</keyword>
<dbReference type="SUPFAM" id="SSF103190">
    <property type="entry name" value="Sensory domain-like"/>
    <property type="match status" value="2"/>
</dbReference>
<dbReference type="InterPro" id="IPR050469">
    <property type="entry name" value="Diguanylate_Cyclase"/>
</dbReference>
<feature type="domain" description="GGDEF" evidence="11">
    <location>
        <begin position="392"/>
        <end position="522"/>
    </location>
</feature>
<feature type="transmembrane region" description="Helical" evidence="10">
    <location>
        <begin position="286"/>
        <end position="308"/>
    </location>
</feature>
<dbReference type="PANTHER" id="PTHR45138:SF9">
    <property type="entry name" value="DIGUANYLATE CYCLASE DGCM-RELATED"/>
    <property type="match status" value="1"/>
</dbReference>
<reference evidence="12 13" key="1">
    <citation type="submission" date="2018-06" db="EMBL/GenBank/DDBJ databases">
        <title>Bacteria isolated from soil of Wuhan.</title>
        <authorList>
            <person name="Wei X."/>
            <person name="Chunhua H."/>
        </authorList>
    </citation>
    <scope>NUCLEOTIDE SEQUENCE [LARGE SCALE GENOMIC DNA]</scope>
    <source>
        <strain evidence="13">xwS2</strain>
    </source>
</reference>
<dbReference type="CDD" id="cd18773">
    <property type="entry name" value="PDC1_HK_sensor"/>
    <property type="match status" value="1"/>
</dbReference>
<dbReference type="CDD" id="cd18774">
    <property type="entry name" value="PDC2_HK_sensor"/>
    <property type="match status" value="1"/>
</dbReference>
<dbReference type="InterPro" id="IPR000160">
    <property type="entry name" value="GGDEF_dom"/>
</dbReference>
<comment type="catalytic activity">
    <reaction evidence="9">
        <text>2 GTP = 3',3'-c-di-GMP + 2 diphosphate</text>
        <dbReference type="Rhea" id="RHEA:24898"/>
        <dbReference type="ChEBI" id="CHEBI:33019"/>
        <dbReference type="ChEBI" id="CHEBI:37565"/>
        <dbReference type="ChEBI" id="CHEBI:58805"/>
        <dbReference type="EC" id="2.7.7.65"/>
    </reaction>
</comment>
<dbReference type="Pfam" id="PF00990">
    <property type="entry name" value="GGDEF"/>
    <property type="match status" value="1"/>
</dbReference>
<name>A0A443ZJP7_9PSED</name>
<protein>
    <recommendedName>
        <fullName evidence="4">diguanylate cyclase</fullName>
        <ecNumber evidence="4">2.7.7.65</ecNumber>
    </recommendedName>
</protein>
<evidence type="ECO:0000256" key="6">
    <source>
        <dbReference type="ARBA" id="ARBA00022692"/>
    </source>
</evidence>
<evidence type="ECO:0000256" key="4">
    <source>
        <dbReference type="ARBA" id="ARBA00012528"/>
    </source>
</evidence>
<dbReference type="InterPro" id="IPR033479">
    <property type="entry name" value="dCache_1"/>
</dbReference>
<dbReference type="SUPFAM" id="SSF55073">
    <property type="entry name" value="Nucleotide cyclase"/>
    <property type="match status" value="1"/>
</dbReference>
<evidence type="ECO:0000259" key="11">
    <source>
        <dbReference type="PROSITE" id="PS50887"/>
    </source>
</evidence>
<evidence type="ECO:0000313" key="12">
    <source>
        <dbReference type="EMBL" id="RWU19152.1"/>
    </source>
</evidence>
<evidence type="ECO:0000256" key="1">
    <source>
        <dbReference type="ARBA" id="ARBA00001946"/>
    </source>
</evidence>
<evidence type="ECO:0000256" key="10">
    <source>
        <dbReference type="SAM" id="Phobius"/>
    </source>
</evidence>
<dbReference type="EMBL" id="QJRG01000048">
    <property type="protein sequence ID" value="RWU19152.1"/>
    <property type="molecule type" value="Genomic_DNA"/>
</dbReference>
<dbReference type="GO" id="GO:0005886">
    <property type="term" value="C:plasma membrane"/>
    <property type="evidence" value="ECO:0007669"/>
    <property type="project" value="UniProtKB-SubCell"/>
</dbReference>
<dbReference type="NCBIfam" id="TIGR00254">
    <property type="entry name" value="GGDEF"/>
    <property type="match status" value="1"/>
</dbReference>
<evidence type="ECO:0000256" key="7">
    <source>
        <dbReference type="ARBA" id="ARBA00022989"/>
    </source>
</evidence>
<accession>A0A443ZJP7</accession>
<dbReference type="CDD" id="cd01949">
    <property type="entry name" value="GGDEF"/>
    <property type="match status" value="1"/>
</dbReference>
<comment type="caution">
    <text evidence="12">The sequence shown here is derived from an EMBL/GenBank/DDBJ whole genome shotgun (WGS) entry which is preliminary data.</text>
</comment>
<dbReference type="AlphaFoldDB" id="A0A443ZJP7"/>
<dbReference type="GO" id="GO:0052621">
    <property type="term" value="F:diguanylate cyclase activity"/>
    <property type="evidence" value="ECO:0007669"/>
    <property type="project" value="UniProtKB-EC"/>
</dbReference>
<proteinExistence type="predicted"/>
<keyword evidence="7 10" id="KW-1133">Transmembrane helix</keyword>
<evidence type="ECO:0000256" key="2">
    <source>
        <dbReference type="ARBA" id="ARBA00004533"/>
    </source>
</evidence>
<gene>
    <name evidence="12" type="ORF">DM813_22835</name>
</gene>
<dbReference type="SMART" id="SM00267">
    <property type="entry name" value="GGDEF"/>
    <property type="match status" value="1"/>
</dbReference>
<dbReference type="EC" id="2.7.7.65" evidence="4"/>
<dbReference type="OrthoDB" id="9812260at2"/>
<evidence type="ECO:0000256" key="9">
    <source>
        <dbReference type="ARBA" id="ARBA00034247"/>
    </source>
</evidence>
<dbReference type="InterPro" id="IPR043128">
    <property type="entry name" value="Rev_trsase/Diguanyl_cyclase"/>
</dbReference>
<dbReference type="Gene3D" id="3.30.70.270">
    <property type="match status" value="1"/>
</dbReference>
<keyword evidence="5" id="KW-1003">Cell membrane</keyword>
<dbReference type="InterPro" id="IPR029787">
    <property type="entry name" value="Nucleotide_cyclase"/>
</dbReference>